<protein>
    <recommendedName>
        <fullName evidence="1">Anti-sigma factor NepR domain-containing protein</fullName>
    </recommendedName>
</protein>
<evidence type="ECO:0000313" key="2">
    <source>
        <dbReference type="EMBL" id="MBR0662617.1"/>
    </source>
</evidence>
<dbReference type="EMBL" id="JAAEDK010000124">
    <property type="protein sequence ID" value="MBR0662617.1"/>
    <property type="molecule type" value="Genomic_DNA"/>
</dbReference>
<dbReference type="Proteomes" id="UP000746741">
    <property type="component" value="Unassembled WGS sequence"/>
</dbReference>
<keyword evidence="4" id="KW-1185">Reference proteome</keyword>
<dbReference type="Proteomes" id="UP001138708">
    <property type="component" value="Unassembled WGS sequence"/>
</dbReference>
<reference evidence="2" key="1">
    <citation type="submission" date="2020-01" db="EMBL/GenBank/DDBJ databases">
        <authorList>
            <person name="Rat A."/>
        </authorList>
    </citation>
    <scope>NUCLEOTIDE SEQUENCE</scope>
    <source>
        <strain evidence="2">LMG 31161</strain>
    </source>
</reference>
<dbReference type="InterPro" id="IPR041649">
    <property type="entry name" value="NepR"/>
</dbReference>
<feature type="domain" description="Anti-sigma factor NepR" evidence="1">
    <location>
        <begin position="26"/>
        <end position="49"/>
    </location>
</feature>
<dbReference type="EMBL" id="JAAVUP010000013">
    <property type="protein sequence ID" value="NKE19753.1"/>
    <property type="molecule type" value="Genomic_DNA"/>
</dbReference>
<name>A0A9X9WQK7_9PROT</name>
<dbReference type="Pfam" id="PF18557">
    <property type="entry name" value="NepR"/>
    <property type="match status" value="1"/>
</dbReference>
<evidence type="ECO:0000313" key="3">
    <source>
        <dbReference type="EMBL" id="NKE19753.1"/>
    </source>
</evidence>
<evidence type="ECO:0000259" key="1">
    <source>
        <dbReference type="Pfam" id="PF18557"/>
    </source>
</evidence>
<dbReference type="AlphaFoldDB" id="A0A9X9WQK7"/>
<evidence type="ECO:0000313" key="5">
    <source>
        <dbReference type="Proteomes" id="UP001138708"/>
    </source>
</evidence>
<comment type="caution">
    <text evidence="2">The sequence shown here is derived from an EMBL/GenBank/DDBJ whole genome shotgun (WGS) entry which is preliminary data.</text>
</comment>
<evidence type="ECO:0000313" key="4">
    <source>
        <dbReference type="Proteomes" id="UP000746741"/>
    </source>
</evidence>
<sequence>MPNAVLRGRAYHRAMPDTAFDIWLRRGLRTMYDEVAREPIPDDLLRLIEADREK</sequence>
<gene>
    <name evidence="3" type="ORF">GWK15_22535</name>
    <name evidence="2" type="ORF">GXW75_25440</name>
</gene>
<accession>A0A9X9WQK7</accession>
<reference evidence="2" key="3">
    <citation type="journal article" date="2021" name="Syst. Appl. Microbiol.">
        <title>Roseomonas hellenica sp. nov., isolated from roots of wild-growing Alkanna tinctoria.</title>
        <authorList>
            <person name="Rat A."/>
            <person name="Naranjo H.D."/>
            <person name="Lebbe L."/>
            <person name="Cnockaert M."/>
            <person name="Krigas N."/>
            <person name="Grigoriadou K."/>
            <person name="Maloupa E."/>
            <person name="Willems A."/>
        </authorList>
    </citation>
    <scope>NUCLEOTIDE SEQUENCE</scope>
    <source>
        <strain evidence="2">LMG 31161</strain>
    </source>
</reference>
<reference evidence="3 4" key="2">
    <citation type="submission" date="2020-02" db="EMBL/GenBank/DDBJ databases">
        <authorList>
            <person name="Sun Q."/>
            <person name="Inoue M."/>
        </authorList>
    </citation>
    <scope>NUCLEOTIDE SEQUENCE [LARGE SCALE GENOMIC DNA]</scope>
    <source>
        <strain evidence="3 4">KCTC 22478</strain>
    </source>
</reference>
<proteinExistence type="predicted"/>
<organism evidence="2 5">
    <name type="scientific">Neoroseomonas oryzicola</name>
    <dbReference type="NCBI Taxonomy" id="535904"/>
    <lineage>
        <taxon>Bacteria</taxon>
        <taxon>Pseudomonadati</taxon>
        <taxon>Pseudomonadota</taxon>
        <taxon>Alphaproteobacteria</taxon>
        <taxon>Acetobacterales</taxon>
        <taxon>Acetobacteraceae</taxon>
        <taxon>Neoroseomonas</taxon>
    </lineage>
</organism>